<feature type="domain" description="JmjC" evidence="17">
    <location>
        <begin position="843"/>
        <end position="1005"/>
    </location>
</feature>
<dbReference type="PANTHER" id="PTHR46529:SF1">
    <property type="entry name" value="TRNA WYBUTOSINE-SYNTHESIZING PROTEIN 4"/>
    <property type="match status" value="1"/>
</dbReference>
<dbReference type="SUPFAM" id="SSF51197">
    <property type="entry name" value="Clavaminate synthase-like"/>
    <property type="match status" value="1"/>
</dbReference>
<evidence type="ECO:0000256" key="5">
    <source>
        <dbReference type="ARBA" id="ARBA00012779"/>
    </source>
</evidence>
<evidence type="ECO:0000256" key="12">
    <source>
        <dbReference type="ARBA" id="ARBA00029750"/>
    </source>
</evidence>
<dbReference type="InterPro" id="IPR041667">
    <property type="entry name" value="Cupin_8"/>
</dbReference>
<dbReference type="Pfam" id="PF13621">
    <property type="entry name" value="Cupin_8"/>
    <property type="match status" value="1"/>
</dbReference>
<dbReference type="InterPro" id="IPR015915">
    <property type="entry name" value="Kelch-typ_b-propeller"/>
</dbReference>
<dbReference type="EMBL" id="NPIC01000003">
    <property type="protein sequence ID" value="RDL37360.1"/>
    <property type="molecule type" value="Genomic_DNA"/>
</dbReference>
<keyword evidence="10" id="KW-0819">tRNA processing</keyword>
<evidence type="ECO:0000313" key="18">
    <source>
        <dbReference type="EMBL" id="RDL37360.1"/>
    </source>
</evidence>
<reference evidence="18 19" key="1">
    <citation type="journal article" date="2018" name="IMA Fungus">
        <title>IMA Genome-F 9: Draft genome sequence of Annulohypoxylon stygium, Aspergillus mulundensis, Berkeleyomyces basicola (syn. Thielaviopsis basicola), Ceratocystis smalleyi, two Cercospora beticola strains, Coleophoma cylindrospora, Fusarium fracticaudum, Phialophora cf. hyalina, and Morchella septimelata.</title>
        <authorList>
            <person name="Wingfield B.D."/>
            <person name="Bills G.F."/>
            <person name="Dong Y."/>
            <person name="Huang W."/>
            <person name="Nel W.J."/>
            <person name="Swalarsk-Parry B.S."/>
            <person name="Vaghefi N."/>
            <person name="Wilken P.M."/>
            <person name="An Z."/>
            <person name="de Beer Z.W."/>
            <person name="De Vos L."/>
            <person name="Chen L."/>
            <person name="Duong T.A."/>
            <person name="Gao Y."/>
            <person name="Hammerbacher A."/>
            <person name="Kikkert J.R."/>
            <person name="Li Y."/>
            <person name="Li H."/>
            <person name="Li K."/>
            <person name="Li Q."/>
            <person name="Liu X."/>
            <person name="Ma X."/>
            <person name="Naidoo K."/>
            <person name="Pethybridge S.J."/>
            <person name="Sun J."/>
            <person name="Steenkamp E.T."/>
            <person name="van der Nest M.A."/>
            <person name="van Wyk S."/>
            <person name="Wingfield M.J."/>
            <person name="Xiong C."/>
            <person name="Yue Q."/>
            <person name="Zhang X."/>
        </authorList>
    </citation>
    <scope>NUCLEOTIDE SEQUENCE [LARGE SCALE GENOMIC DNA]</scope>
    <source>
        <strain evidence="18 19">BP 5553</strain>
    </source>
</reference>
<dbReference type="InterPro" id="IPR003347">
    <property type="entry name" value="JmjC_dom"/>
</dbReference>
<dbReference type="InterPro" id="IPR011043">
    <property type="entry name" value="Gal_Oxase/kelch_b-propeller"/>
</dbReference>
<evidence type="ECO:0000256" key="7">
    <source>
        <dbReference type="ARBA" id="ARBA00022603"/>
    </source>
</evidence>
<dbReference type="EC" id="2.1.1.290" evidence="5"/>
<dbReference type="Pfam" id="PF04072">
    <property type="entry name" value="LCM"/>
    <property type="match status" value="1"/>
</dbReference>
<dbReference type="Pfam" id="PF13418">
    <property type="entry name" value="Beta-prop_TYW4"/>
    <property type="match status" value="1"/>
</dbReference>
<dbReference type="STRING" id="2656787.A0A370TPA3"/>
<evidence type="ECO:0000256" key="16">
    <source>
        <dbReference type="SAM" id="MobiDB-lite"/>
    </source>
</evidence>
<dbReference type="EC" id="2.3.1.231" evidence="4"/>
<keyword evidence="7" id="KW-0489">Methyltransferase</keyword>
<accession>A0A370TPA3</accession>
<protein>
    <recommendedName>
        <fullName evidence="6">tRNA wybutosine-synthesizing protein 4</fullName>
        <ecNumber evidence="5">2.1.1.290</ecNumber>
        <ecNumber evidence="4">2.3.1.231</ecNumber>
    </recommendedName>
    <alternativeName>
        <fullName evidence="13">Leucine carboxyl methyltransferase 2</fullName>
    </alternativeName>
    <alternativeName>
        <fullName evidence="14">tRNA(Phe) (7-(3-amino-3-(methoxycarbonyl)propyl)wyosine(37)-N)-methoxycarbonyltransferase</fullName>
    </alternativeName>
    <alternativeName>
        <fullName evidence="12">tRNA(Phe) (7-(3-amino-3-carboxypropyl)wyosine(37)-O)-methyltransferase</fullName>
    </alternativeName>
</protein>
<dbReference type="PANTHER" id="PTHR46529">
    <property type="entry name" value="TRNA WYBUTOSINE-SYNTHESIZING PROTEIN 4"/>
    <property type="match status" value="1"/>
</dbReference>
<comment type="similarity">
    <text evidence="3">Belongs to the methyltransferase superfamily. LCMT family.</text>
</comment>
<name>A0A370TPA3_9HELO</name>
<dbReference type="GeneID" id="43597642"/>
<dbReference type="SUPFAM" id="SSF53335">
    <property type="entry name" value="S-adenosyl-L-methionine-dependent methyltransferases"/>
    <property type="match status" value="1"/>
</dbReference>
<evidence type="ECO:0000256" key="13">
    <source>
        <dbReference type="ARBA" id="ARBA00030231"/>
    </source>
</evidence>
<dbReference type="GO" id="GO:0008175">
    <property type="term" value="F:tRNA methyltransferase activity"/>
    <property type="evidence" value="ECO:0007669"/>
    <property type="project" value="TreeGrafter"/>
</dbReference>
<organism evidence="18 19">
    <name type="scientific">Venustampulla echinocandica</name>
    <dbReference type="NCBI Taxonomy" id="2656787"/>
    <lineage>
        <taxon>Eukaryota</taxon>
        <taxon>Fungi</taxon>
        <taxon>Dikarya</taxon>
        <taxon>Ascomycota</taxon>
        <taxon>Pezizomycotina</taxon>
        <taxon>Leotiomycetes</taxon>
        <taxon>Helotiales</taxon>
        <taxon>Pleuroascaceae</taxon>
        <taxon>Venustampulla</taxon>
    </lineage>
</organism>
<proteinExistence type="inferred from homology"/>
<keyword evidence="19" id="KW-1185">Reference proteome</keyword>
<comment type="function">
    <text evidence="11">Probable S-adenosyl-L-methionine-dependent methyltransferase that acts as a component of the wybutosine biosynthesis pathway. Wybutosine is a hyper modified guanosine with a tricyclic base found at the 3'-position adjacent to the anticodon of eukaryotic phenylalanine tRNA. May methylate the carboxyl group of leucine residues to form alpha-leucine ester residues.</text>
</comment>
<feature type="region of interest" description="Disordered" evidence="16">
    <location>
        <begin position="1"/>
        <end position="30"/>
    </location>
</feature>
<dbReference type="UniPathway" id="UPA00375"/>
<evidence type="ECO:0000256" key="4">
    <source>
        <dbReference type="ARBA" id="ARBA00012155"/>
    </source>
</evidence>
<comment type="catalytic activity">
    <reaction evidence="15">
        <text>7-[(3S)-(3-amino-3-methoxycarbonyl)propyl]wyosine(37) in tRNA(Phe) + S-adenosyl-L-methionine + CO2 = wybutosine(37) in tRNA(Phe) + S-adenosyl-L-homocysteine + 2 H(+)</text>
        <dbReference type="Rhea" id="RHEA:37119"/>
        <dbReference type="Rhea" id="RHEA-COMP:11844"/>
        <dbReference type="Rhea" id="RHEA-COMP:11847"/>
        <dbReference type="ChEBI" id="CHEBI:15378"/>
        <dbReference type="ChEBI" id="CHEBI:16526"/>
        <dbReference type="ChEBI" id="CHEBI:57856"/>
        <dbReference type="ChEBI" id="CHEBI:59789"/>
        <dbReference type="ChEBI" id="CHEBI:73544"/>
        <dbReference type="ChEBI" id="CHEBI:74275"/>
        <dbReference type="EC" id="2.3.1.231"/>
    </reaction>
</comment>
<dbReference type="Gene3D" id="6.10.140.1470">
    <property type="match status" value="1"/>
</dbReference>
<evidence type="ECO:0000256" key="15">
    <source>
        <dbReference type="ARBA" id="ARBA00049250"/>
    </source>
</evidence>
<evidence type="ECO:0000256" key="14">
    <source>
        <dbReference type="ARBA" id="ARBA00030847"/>
    </source>
</evidence>
<comment type="catalytic activity">
    <reaction evidence="1">
        <text>7-[(3S)-3-amino-3-carboxypropyl]wyosine(37) in tRNA(Phe) + S-adenosyl-L-methionine = 7-[(3S)-(3-amino-3-methoxycarbonyl)propyl]wyosine(37) in tRNA(Phe) + S-adenosyl-L-homocysteine</text>
        <dbReference type="Rhea" id="RHEA:36903"/>
        <dbReference type="Rhea" id="RHEA-COMP:10379"/>
        <dbReference type="Rhea" id="RHEA-COMP:11844"/>
        <dbReference type="ChEBI" id="CHEBI:57856"/>
        <dbReference type="ChEBI" id="CHEBI:59789"/>
        <dbReference type="ChEBI" id="CHEBI:73543"/>
        <dbReference type="ChEBI" id="CHEBI:74275"/>
        <dbReference type="EC" id="2.1.1.290"/>
    </reaction>
</comment>
<dbReference type="PROSITE" id="PS51184">
    <property type="entry name" value="JMJC"/>
    <property type="match status" value="1"/>
</dbReference>
<comment type="caution">
    <text evidence="18">The sequence shown here is derived from an EMBL/GenBank/DDBJ whole genome shotgun (WGS) entry which is preliminary data.</text>
</comment>
<dbReference type="AlphaFoldDB" id="A0A370TPA3"/>
<dbReference type="Gene3D" id="2.120.10.80">
    <property type="entry name" value="Kelch-type beta propeller"/>
    <property type="match status" value="1"/>
</dbReference>
<keyword evidence="9" id="KW-0949">S-adenosyl-L-methionine</keyword>
<evidence type="ECO:0000256" key="3">
    <source>
        <dbReference type="ARBA" id="ARBA00010703"/>
    </source>
</evidence>
<dbReference type="GO" id="GO:0031591">
    <property type="term" value="P:wybutosine biosynthetic process"/>
    <property type="evidence" value="ECO:0007669"/>
    <property type="project" value="TreeGrafter"/>
</dbReference>
<dbReference type="Gene3D" id="3.40.50.150">
    <property type="entry name" value="Vaccinia Virus protein VP39"/>
    <property type="match status" value="1"/>
</dbReference>
<comment type="pathway">
    <text evidence="2">tRNA modification; wybutosine-tRNA(Phe) biosynthesis.</text>
</comment>
<dbReference type="FunFam" id="2.60.120.650:FF:000043">
    <property type="entry name" value="tRNA wybutosine-synthesizing protein 4"/>
    <property type="match status" value="1"/>
</dbReference>
<keyword evidence="8" id="KW-0808">Transferase</keyword>
<gene>
    <name evidence="18" type="ORF">BP5553_04793</name>
</gene>
<evidence type="ECO:0000256" key="10">
    <source>
        <dbReference type="ARBA" id="ARBA00022694"/>
    </source>
</evidence>
<feature type="compositionally biased region" description="Basic and acidic residues" evidence="16">
    <location>
        <begin position="8"/>
        <end position="28"/>
    </location>
</feature>
<dbReference type="InterPro" id="IPR007213">
    <property type="entry name" value="Ppm1/Ppm2/Tcmp"/>
</dbReference>
<dbReference type="OrthoDB" id="47172at2759"/>
<evidence type="ECO:0000256" key="1">
    <source>
        <dbReference type="ARBA" id="ARBA00001806"/>
    </source>
</evidence>
<evidence type="ECO:0000256" key="8">
    <source>
        <dbReference type="ARBA" id="ARBA00022679"/>
    </source>
</evidence>
<dbReference type="RefSeq" id="XP_031870016.1">
    <property type="nucleotide sequence ID" value="XM_032013416.1"/>
</dbReference>
<dbReference type="SUPFAM" id="SSF50965">
    <property type="entry name" value="Galactose oxidase, central domain"/>
    <property type="match status" value="1"/>
</dbReference>
<evidence type="ECO:0000256" key="6">
    <source>
        <dbReference type="ARBA" id="ARBA00018045"/>
    </source>
</evidence>
<evidence type="ECO:0000256" key="9">
    <source>
        <dbReference type="ARBA" id="ARBA00022691"/>
    </source>
</evidence>
<dbReference type="InterPro" id="IPR029063">
    <property type="entry name" value="SAM-dependent_MTases_sf"/>
</dbReference>
<evidence type="ECO:0000256" key="2">
    <source>
        <dbReference type="ARBA" id="ARBA00004797"/>
    </source>
</evidence>
<dbReference type="Gene3D" id="2.60.120.650">
    <property type="entry name" value="Cupin"/>
    <property type="match status" value="1"/>
</dbReference>
<evidence type="ECO:0000313" key="19">
    <source>
        <dbReference type="Proteomes" id="UP000254866"/>
    </source>
</evidence>
<evidence type="ECO:0000259" key="17">
    <source>
        <dbReference type="PROSITE" id="PS51184"/>
    </source>
</evidence>
<dbReference type="GO" id="GO:0030488">
    <property type="term" value="P:tRNA methylation"/>
    <property type="evidence" value="ECO:0007669"/>
    <property type="project" value="TreeGrafter"/>
</dbReference>
<sequence length="1050" mass="117023">MAEISGNSRERRTPKASKEPNQQVRDDLIMGTNNSSIVSKRSVERLYFPDEAHFFRYFVKKPLRRSPLINRGYWLRMKAIDHVVRQFLDQQNEKRKVVINLGCGYDPLPWQCLSRYPASSENVMFIDVDYKDLMIRKRETVERTPELQSLFTNIRYPESGDILLSSDQYLQIGCDLRDLTHLDNVLKSTLDLSSSQVLLVAEVSITYMEAEHADNLIKWASGLPSARFCLLEQLLPDGIDHPFAQTMMAHFDKLKTPLKAVQKYPSTSAQSLRFESLGWTGTSVQNLWELWASPEFLSSADRKALDAIEPFDEWEEFALFGCHYILLVADNLVPSSNLLGICGKLRTGDPPATTTLSSSIVVAYSDNPQGHGCRRFAAGLPLKGSKRAQTRVGNFAGMGLKSRIDSYDVYDRADDQGAGLQYEPDRSSIHPSSRMCHTITDLGDAGALLVGGRTSPDNGLVDCWLYHKWVDTWERVDDAPHPLYRHQAVDLGCGYALISTGRINSRTMSHEYLVWSRHFGWVQCQLGSDQNPPDTYGATFSVSTEIPPDLSKPGCGILAGGMCEDGLLQPDIWEWELQDFATQHPILHFRISSDFARDMGSRLGLVRFGASVVNHQQRTYIVGGIAENNILKASDEICAFGFSSVPRMVTRFSNPFDNTVPRPLLIGTTAMSTGGSLLTMGGSAVCFSFGTFSNKGCYTIHPDKEHNDVAKKGLDPGIPPEVWSYMYTSAPQALSTTMNGIAAAGQVAPKLTLVPRIKIHDSNHFHKILQAGVPVIIEGSNIGPCTTDWTADYLKEKVGSEREVVVHQGTTTHLNFKTKNFTYTTKTFGDFIDSVEAGEKLYLRSLSSDNAKEIPANLDRDFSSLAADFQLPNELEYVTKSIHSSPFRISGPVIMWLHYDVMANILCQIRGQKRLVLFPPTDVMHLGFEPGSSSSSINVFEQLQDPSLCGTHPHEVILREGDILFLPSLWLHTAEPTSGMSVAVNVFFRDLQAGYAAGKDVYGNRDLQAYEKGRLDINKIIKSLDGLPGTARSFYLQRLVAEFQQKSFSP</sequence>
<dbReference type="Proteomes" id="UP000254866">
    <property type="component" value="Unassembled WGS sequence"/>
</dbReference>
<evidence type="ECO:0000256" key="11">
    <source>
        <dbReference type="ARBA" id="ARBA00025588"/>
    </source>
</evidence>